<dbReference type="PATRIC" id="fig|451.8.peg.1361"/>
<gene>
    <name evidence="9 11" type="primary">hisA</name>
    <name evidence="11" type="ORF">LMI_1942</name>
    <name evidence="12" type="ORF">SAMN02982997_01444</name>
</gene>
<evidence type="ECO:0000256" key="9">
    <source>
        <dbReference type="HAMAP-Rule" id="MF_01014"/>
    </source>
</evidence>
<dbReference type="EMBL" id="LN614830">
    <property type="protein sequence ID" value="CEG61230.1"/>
    <property type="molecule type" value="Genomic_DNA"/>
</dbReference>
<organism evidence="11 13">
    <name type="scientific">Legionella micdadei</name>
    <name type="common">Tatlockia micdadei</name>
    <dbReference type="NCBI Taxonomy" id="451"/>
    <lineage>
        <taxon>Bacteria</taxon>
        <taxon>Pseudomonadati</taxon>
        <taxon>Pseudomonadota</taxon>
        <taxon>Gammaproteobacteria</taxon>
        <taxon>Legionellales</taxon>
        <taxon>Legionellaceae</taxon>
        <taxon>Legionella</taxon>
    </lineage>
</organism>
<dbReference type="InterPro" id="IPR044524">
    <property type="entry name" value="Isoase_HisA-like"/>
</dbReference>
<dbReference type="Proteomes" id="UP000032414">
    <property type="component" value="Chromosome I"/>
</dbReference>
<dbReference type="OrthoDB" id="9807749at2"/>
<keyword evidence="8 9" id="KW-0413">Isomerase</keyword>
<comment type="similarity">
    <text evidence="4 9 10">Belongs to the HisA/HisF family.</text>
</comment>
<evidence type="ECO:0000256" key="2">
    <source>
        <dbReference type="ARBA" id="ARBA00004496"/>
    </source>
</evidence>
<dbReference type="SUPFAM" id="SSF51366">
    <property type="entry name" value="Ribulose-phoshate binding barrel"/>
    <property type="match status" value="1"/>
</dbReference>
<dbReference type="PANTHER" id="PTHR43090">
    <property type="entry name" value="1-(5-PHOSPHORIBOSYL)-5-[(5-PHOSPHORIBOSYLAMINO)METHYLIDENEAMINO] IMIDAZOLE-4-CARBOXAMIDE ISOMERASE"/>
    <property type="match status" value="1"/>
</dbReference>
<feature type="active site" description="Proton donor" evidence="9">
    <location>
        <position position="129"/>
    </location>
</feature>
<name>A0A098GGW0_LEGMI</name>
<keyword evidence="7 9" id="KW-0368">Histidine biosynthesis</keyword>
<evidence type="ECO:0000256" key="8">
    <source>
        <dbReference type="ARBA" id="ARBA00023235"/>
    </source>
</evidence>
<dbReference type="InterPro" id="IPR006062">
    <property type="entry name" value="His_biosynth"/>
</dbReference>
<dbReference type="UniPathway" id="UPA00031">
    <property type="reaction ID" value="UER00009"/>
</dbReference>
<dbReference type="GO" id="GO:0000162">
    <property type="term" value="P:L-tryptophan biosynthetic process"/>
    <property type="evidence" value="ECO:0007669"/>
    <property type="project" value="TreeGrafter"/>
</dbReference>
<dbReference type="PANTHER" id="PTHR43090:SF2">
    <property type="entry name" value="1-(5-PHOSPHORIBOSYL)-5-[(5-PHOSPHORIBOSYLAMINO)METHYLIDENEAMINO] IMIDAZOLE-4-CARBOXAMIDE ISOMERASE"/>
    <property type="match status" value="1"/>
</dbReference>
<dbReference type="STRING" id="451.B6N58_06300"/>
<dbReference type="Gene3D" id="3.20.20.70">
    <property type="entry name" value="Aldolase class I"/>
    <property type="match status" value="1"/>
</dbReference>
<evidence type="ECO:0000256" key="3">
    <source>
        <dbReference type="ARBA" id="ARBA00005133"/>
    </source>
</evidence>
<evidence type="ECO:0000256" key="6">
    <source>
        <dbReference type="ARBA" id="ARBA00022605"/>
    </source>
</evidence>
<dbReference type="EC" id="5.3.1.16" evidence="9"/>
<dbReference type="KEGG" id="tmc:LMI_1942"/>
<sequence>MIIIPAIDLYRGQCVRLRKGRFDQISVYDYSPITLAQGYALQGAQRLHIVDLDGAKSGTIEQLHLIQAMHAPGLCLQVGGGIRSLETAKTCLQAGINKLVLGSIAVINPNLTAQIIELTKPENIVLALDVQIKNNLPKPAINGWQVPTDTNLWDLVNHYQQLGITQILCTDIESDGMMNGPNFQLYQEAVTRFPQIGWQASGGIRDINDLEKLSTIGIAAAILGRMLYESDFDITSYLARKAW</sequence>
<keyword evidence="6 9" id="KW-0028">Amino-acid biosynthesis</keyword>
<keyword evidence="5 9" id="KW-0963">Cytoplasm</keyword>
<proteinExistence type="inferred from homology"/>
<evidence type="ECO:0000256" key="4">
    <source>
        <dbReference type="ARBA" id="ARBA00009667"/>
    </source>
</evidence>
<feature type="active site" description="Proton acceptor" evidence="9">
    <location>
        <position position="8"/>
    </location>
</feature>
<dbReference type="Pfam" id="PF00977">
    <property type="entry name" value="His_biosynth"/>
    <property type="match status" value="1"/>
</dbReference>
<dbReference type="GO" id="GO:0000105">
    <property type="term" value="P:L-histidine biosynthetic process"/>
    <property type="evidence" value="ECO:0007669"/>
    <property type="project" value="UniProtKB-UniRule"/>
</dbReference>
<evidence type="ECO:0000256" key="10">
    <source>
        <dbReference type="RuleBase" id="RU003657"/>
    </source>
</evidence>
<evidence type="ECO:0000256" key="1">
    <source>
        <dbReference type="ARBA" id="ARBA00000901"/>
    </source>
</evidence>
<evidence type="ECO:0000256" key="5">
    <source>
        <dbReference type="ARBA" id="ARBA00022490"/>
    </source>
</evidence>
<evidence type="ECO:0000313" key="12">
    <source>
        <dbReference type="EMBL" id="SCY33500.1"/>
    </source>
</evidence>
<dbReference type="GO" id="GO:0003949">
    <property type="term" value="F:1-(5-phosphoribosyl)-5-[(5-phosphoribosylamino)methylideneamino]imidazole-4-carboxamide isomerase activity"/>
    <property type="evidence" value="ECO:0007669"/>
    <property type="project" value="UniProtKB-UniRule"/>
</dbReference>
<dbReference type="FunFam" id="3.20.20.70:FF:000009">
    <property type="entry name" value="1-(5-phosphoribosyl)-5-[(5-phosphoribosylamino)methylideneamino] imidazole-4-carboxamide isomerase"/>
    <property type="match status" value="1"/>
</dbReference>
<comment type="catalytic activity">
    <reaction evidence="1 9">
        <text>1-(5-phospho-beta-D-ribosyl)-5-[(5-phospho-beta-D-ribosylamino)methylideneamino]imidazole-4-carboxamide = 5-[(5-phospho-1-deoxy-D-ribulos-1-ylimino)methylamino]-1-(5-phospho-beta-D-ribosyl)imidazole-4-carboxamide</text>
        <dbReference type="Rhea" id="RHEA:15469"/>
        <dbReference type="ChEBI" id="CHEBI:58435"/>
        <dbReference type="ChEBI" id="CHEBI:58525"/>
        <dbReference type="EC" id="5.3.1.16"/>
    </reaction>
</comment>
<dbReference type="GO" id="GO:0005737">
    <property type="term" value="C:cytoplasm"/>
    <property type="evidence" value="ECO:0007669"/>
    <property type="project" value="UniProtKB-SubCell"/>
</dbReference>
<keyword evidence="14" id="KW-1185">Reference proteome</keyword>
<dbReference type="EMBL" id="FMVN01000006">
    <property type="protein sequence ID" value="SCY33500.1"/>
    <property type="molecule type" value="Genomic_DNA"/>
</dbReference>
<dbReference type="InterPro" id="IPR013785">
    <property type="entry name" value="Aldolase_TIM"/>
</dbReference>
<reference evidence="11" key="1">
    <citation type="submission" date="2014-09" db="EMBL/GenBank/DDBJ databases">
        <authorList>
            <person name="GOMEZ-VALERO Laura"/>
        </authorList>
    </citation>
    <scope>NUCLEOTIDE SEQUENCE</scope>
    <source>
        <strain evidence="11">ATCC33218</strain>
    </source>
</reference>
<reference evidence="12 14" key="3">
    <citation type="submission" date="2016-10" db="EMBL/GenBank/DDBJ databases">
        <authorList>
            <person name="Varghese N."/>
            <person name="Submissions S."/>
        </authorList>
    </citation>
    <scope>NUCLEOTIDE SEQUENCE [LARGE SCALE GENOMIC DNA]</scope>
    <source>
        <strain evidence="12 14">ATCC 33218</strain>
    </source>
</reference>
<evidence type="ECO:0000313" key="14">
    <source>
        <dbReference type="Proteomes" id="UP000182998"/>
    </source>
</evidence>
<evidence type="ECO:0000313" key="13">
    <source>
        <dbReference type="Proteomes" id="UP000032414"/>
    </source>
</evidence>
<comment type="pathway">
    <text evidence="3 9">Amino-acid biosynthesis; L-histidine biosynthesis; L-histidine from 5-phospho-alpha-D-ribose 1-diphosphate: step 4/9.</text>
</comment>
<accession>A0A098GGW0</accession>
<dbReference type="HOGENOM" id="CLU_048577_1_2_6"/>
<dbReference type="RefSeq" id="WP_045099512.1">
    <property type="nucleotide sequence ID" value="NZ_CP020614.1"/>
</dbReference>
<protein>
    <recommendedName>
        <fullName evidence="9">1-(5-phosphoribosyl)-5-[(5-phosphoribosylamino)methylideneamino] imidazole-4-carboxamide isomerase</fullName>
        <ecNumber evidence="9">5.3.1.16</ecNumber>
    </recommendedName>
    <alternativeName>
        <fullName evidence="9">Phosphoribosylformimino-5-aminoimidazole carboxamide ribotide isomerase</fullName>
    </alternativeName>
</protein>
<dbReference type="AlphaFoldDB" id="A0A098GGW0"/>
<dbReference type="CDD" id="cd04732">
    <property type="entry name" value="HisA"/>
    <property type="match status" value="1"/>
</dbReference>
<evidence type="ECO:0000256" key="7">
    <source>
        <dbReference type="ARBA" id="ARBA00023102"/>
    </source>
</evidence>
<comment type="subcellular location">
    <subcellularLocation>
        <location evidence="2 9">Cytoplasm</location>
    </subcellularLocation>
</comment>
<dbReference type="HAMAP" id="MF_01014">
    <property type="entry name" value="HisA"/>
    <property type="match status" value="1"/>
</dbReference>
<dbReference type="InterPro" id="IPR011060">
    <property type="entry name" value="RibuloseP-bd_barrel"/>
</dbReference>
<dbReference type="Proteomes" id="UP000182998">
    <property type="component" value="Unassembled WGS sequence"/>
</dbReference>
<evidence type="ECO:0000313" key="11">
    <source>
        <dbReference type="EMBL" id="CEG61230.1"/>
    </source>
</evidence>
<reference evidence="13" key="2">
    <citation type="submission" date="2014-09" db="EMBL/GenBank/DDBJ databases">
        <authorList>
            <person name="Gomez-Valero L."/>
        </authorList>
    </citation>
    <scope>NUCLEOTIDE SEQUENCE [LARGE SCALE GENOMIC DNA]</scope>
    <source>
        <strain evidence="13">ATCC33218</strain>
    </source>
</reference>
<dbReference type="InterPro" id="IPR023016">
    <property type="entry name" value="HisA/PriA"/>
</dbReference>